<proteinExistence type="predicted"/>
<reference evidence="1 2" key="1">
    <citation type="journal article" date="2005" name="Nature">
        <title>The map-based sequence of the rice genome.</title>
        <authorList>
            <consortium name="International rice genome sequencing project (IRGSP)"/>
            <person name="Matsumoto T."/>
            <person name="Wu J."/>
            <person name="Kanamori H."/>
            <person name="Katayose Y."/>
            <person name="Fujisawa M."/>
            <person name="Namiki N."/>
            <person name="Mizuno H."/>
            <person name="Yamamoto K."/>
            <person name="Antonio B.A."/>
            <person name="Baba T."/>
            <person name="Sakata K."/>
            <person name="Nagamura Y."/>
            <person name="Aoki H."/>
            <person name="Arikawa K."/>
            <person name="Arita K."/>
            <person name="Bito T."/>
            <person name="Chiden Y."/>
            <person name="Fujitsuka N."/>
            <person name="Fukunaka R."/>
            <person name="Hamada M."/>
            <person name="Harada C."/>
            <person name="Hayashi A."/>
            <person name="Hijishita S."/>
            <person name="Honda M."/>
            <person name="Hosokawa S."/>
            <person name="Ichikawa Y."/>
            <person name="Idonuma A."/>
            <person name="Iijima M."/>
            <person name="Ikeda M."/>
            <person name="Ikeno M."/>
            <person name="Ito K."/>
            <person name="Ito S."/>
            <person name="Ito T."/>
            <person name="Ito Y."/>
            <person name="Ito Y."/>
            <person name="Iwabuchi A."/>
            <person name="Kamiya K."/>
            <person name="Karasawa W."/>
            <person name="Kurita K."/>
            <person name="Katagiri S."/>
            <person name="Kikuta A."/>
            <person name="Kobayashi H."/>
            <person name="Kobayashi N."/>
            <person name="Machita K."/>
            <person name="Maehara T."/>
            <person name="Masukawa M."/>
            <person name="Mizubayashi T."/>
            <person name="Mukai Y."/>
            <person name="Nagasaki H."/>
            <person name="Nagata Y."/>
            <person name="Naito S."/>
            <person name="Nakashima M."/>
            <person name="Nakama Y."/>
            <person name="Nakamichi Y."/>
            <person name="Nakamura M."/>
            <person name="Meguro A."/>
            <person name="Negishi M."/>
            <person name="Ohta I."/>
            <person name="Ohta T."/>
            <person name="Okamoto M."/>
            <person name="Ono N."/>
            <person name="Saji S."/>
            <person name="Sakaguchi M."/>
            <person name="Sakai K."/>
            <person name="Shibata M."/>
            <person name="Shimokawa T."/>
            <person name="Song J."/>
            <person name="Takazaki Y."/>
            <person name="Terasawa K."/>
            <person name="Tsugane M."/>
            <person name="Tsuji K."/>
            <person name="Ueda S."/>
            <person name="Waki K."/>
            <person name="Yamagata H."/>
            <person name="Yamamoto M."/>
            <person name="Yamamoto S."/>
            <person name="Yamane H."/>
            <person name="Yoshiki S."/>
            <person name="Yoshihara R."/>
            <person name="Yukawa K."/>
            <person name="Zhong H."/>
            <person name="Yano M."/>
            <person name="Yuan Q."/>
            <person name="Ouyang S."/>
            <person name="Liu J."/>
            <person name="Jones K.M."/>
            <person name="Gansberger K."/>
            <person name="Moffat K."/>
            <person name="Hill J."/>
            <person name="Bera J."/>
            <person name="Fadrosh D."/>
            <person name="Jin S."/>
            <person name="Johri S."/>
            <person name="Kim M."/>
            <person name="Overton L."/>
            <person name="Reardon M."/>
            <person name="Tsitrin T."/>
            <person name="Vuong H."/>
            <person name="Weaver B."/>
            <person name="Ciecko A."/>
            <person name="Tallon L."/>
            <person name="Jackson J."/>
            <person name="Pai G."/>
            <person name="Aken S.V."/>
            <person name="Utterback T."/>
            <person name="Reidmuller S."/>
            <person name="Feldblyum T."/>
            <person name="Hsiao J."/>
            <person name="Zismann V."/>
            <person name="Iobst S."/>
            <person name="de Vazeille A.R."/>
            <person name="Buell C.R."/>
            <person name="Ying K."/>
            <person name="Li Y."/>
            <person name="Lu T."/>
            <person name="Huang Y."/>
            <person name="Zhao Q."/>
            <person name="Feng Q."/>
            <person name="Zhang L."/>
            <person name="Zhu J."/>
            <person name="Weng Q."/>
            <person name="Mu J."/>
            <person name="Lu Y."/>
            <person name="Fan D."/>
            <person name="Liu Y."/>
            <person name="Guan J."/>
            <person name="Zhang Y."/>
            <person name="Yu S."/>
            <person name="Liu X."/>
            <person name="Zhang Y."/>
            <person name="Hong G."/>
            <person name="Han B."/>
            <person name="Choisne N."/>
            <person name="Demange N."/>
            <person name="Orjeda G."/>
            <person name="Samain S."/>
            <person name="Cattolico L."/>
            <person name="Pelletier E."/>
            <person name="Couloux A."/>
            <person name="Segurens B."/>
            <person name="Wincker P."/>
            <person name="D'Hont A."/>
            <person name="Scarpelli C."/>
            <person name="Weissenbach J."/>
            <person name="Salanoubat M."/>
            <person name="Quetier F."/>
            <person name="Yu Y."/>
            <person name="Kim H.R."/>
            <person name="Rambo T."/>
            <person name="Currie J."/>
            <person name="Collura K."/>
            <person name="Luo M."/>
            <person name="Yang T."/>
            <person name="Ammiraju J.S.S."/>
            <person name="Engler F."/>
            <person name="Soderlund C."/>
            <person name="Wing R.A."/>
            <person name="Palmer L.E."/>
            <person name="de la Bastide M."/>
            <person name="Spiegel L."/>
            <person name="Nascimento L."/>
            <person name="Zutavern T."/>
            <person name="O'Shaughnessy A."/>
            <person name="Dike S."/>
            <person name="Dedhia N."/>
            <person name="Preston R."/>
            <person name="Balija V."/>
            <person name="McCombie W.R."/>
            <person name="Chow T."/>
            <person name="Chen H."/>
            <person name="Chung M."/>
            <person name="Chen C."/>
            <person name="Shaw J."/>
            <person name="Wu H."/>
            <person name="Hsiao K."/>
            <person name="Chao Y."/>
            <person name="Chu M."/>
            <person name="Cheng C."/>
            <person name="Hour A."/>
            <person name="Lee P."/>
            <person name="Lin S."/>
            <person name="Lin Y."/>
            <person name="Liou J."/>
            <person name="Liu S."/>
            <person name="Hsing Y."/>
            <person name="Raghuvanshi S."/>
            <person name="Mohanty A."/>
            <person name="Bharti A.K."/>
            <person name="Gaur A."/>
            <person name="Gupta V."/>
            <person name="Kumar D."/>
            <person name="Ravi V."/>
            <person name="Vij S."/>
            <person name="Kapur A."/>
            <person name="Khurana P."/>
            <person name="Khurana P."/>
            <person name="Khurana J.P."/>
            <person name="Tyagi A.K."/>
            <person name="Gaikwad K."/>
            <person name="Singh A."/>
            <person name="Dalal V."/>
            <person name="Srivastava S."/>
            <person name="Dixit A."/>
            <person name="Pal A.K."/>
            <person name="Ghazi I.A."/>
            <person name="Yadav M."/>
            <person name="Pandit A."/>
            <person name="Bhargava A."/>
            <person name="Sureshbabu K."/>
            <person name="Batra K."/>
            <person name="Sharma T.R."/>
            <person name="Mohapatra T."/>
            <person name="Singh N.K."/>
            <person name="Messing J."/>
            <person name="Nelson A.B."/>
            <person name="Fuks G."/>
            <person name="Kavchok S."/>
            <person name="Keizer G."/>
            <person name="Linton E."/>
            <person name="Llaca V."/>
            <person name="Song R."/>
            <person name="Tanyolac B."/>
            <person name="Young S."/>
            <person name="Ho-Il K."/>
            <person name="Hahn J.H."/>
            <person name="Sangsakoo G."/>
            <person name="Vanavichit A."/>
            <person name="de Mattos Luiz.A.T."/>
            <person name="Zimmer P.D."/>
            <person name="Malone G."/>
            <person name="Dellagostin O."/>
            <person name="de Oliveira A.C."/>
            <person name="Bevan M."/>
            <person name="Bancroft I."/>
            <person name="Minx P."/>
            <person name="Cordum H."/>
            <person name="Wilson R."/>
            <person name="Cheng Z."/>
            <person name="Jin W."/>
            <person name="Jiang J."/>
            <person name="Leong S.A."/>
            <person name="Iwama H."/>
            <person name="Gojobori T."/>
            <person name="Itoh T."/>
            <person name="Niimura Y."/>
            <person name="Fujii Y."/>
            <person name="Habara T."/>
            <person name="Sakai H."/>
            <person name="Sato Y."/>
            <person name="Wilson G."/>
            <person name="Kumar K."/>
            <person name="McCouch S."/>
            <person name="Juretic N."/>
            <person name="Hoen D."/>
            <person name="Wright S."/>
            <person name="Bruskiewich R."/>
            <person name="Bureau T."/>
            <person name="Miyao A."/>
            <person name="Hirochika H."/>
            <person name="Nishikawa T."/>
            <person name="Kadowaki K."/>
            <person name="Sugiura M."/>
            <person name="Burr B."/>
            <person name="Sasaki T."/>
        </authorList>
    </citation>
    <scope>NUCLEOTIDE SEQUENCE [LARGE SCALE GENOMIC DNA]</scope>
    <source>
        <strain evidence="2">cv. Nipponbare</strain>
    </source>
</reference>
<dbReference type="EMBL" id="AP008214">
    <property type="protein sequence ID" value="BAH94085.1"/>
    <property type="molecule type" value="Genomic_DNA"/>
</dbReference>
<evidence type="ECO:0000313" key="2">
    <source>
        <dbReference type="Proteomes" id="UP000000763"/>
    </source>
</evidence>
<dbReference type="Proteomes" id="UP000000763">
    <property type="component" value="Chromosome 8"/>
</dbReference>
<accession>C7J5I6</accession>
<dbReference type="AlphaFoldDB" id="C7J5I6"/>
<protein>
    <submittedName>
        <fullName evidence="1">Os08g0110800 protein</fullName>
    </submittedName>
</protein>
<evidence type="ECO:0000313" key="1">
    <source>
        <dbReference type="EMBL" id="BAH94085.1"/>
    </source>
</evidence>
<gene>
    <name evidence="1" type="ordered locus">Os08g0110800</name>
</gene>
<dbReference type="KEGG" id="dosa:Os08g0110800"/>
<sequence>MGLNLVDMVSKTTALRVMVQLLSGAHVLNPSLDMDIHQEGLHLRTCHTPNLMVATRSSHHQEVAWAGIRGRALHPMLPTMVAVTTTINRVLNHMKASHQITLLGLETTIVMGHHRAQIMDNLSIRSLHLHRTMGRVMVILDTMLQHQTSSTMDSLQRVHSKATLHSKIPTLGLMVDLDNGHPEVHQPEMALTRRHHLHLMAHHLSSLLLMVRHMGQRLDLMGILSRVTHSKVHKRQQHMVRVHQQGQGMLNKAHSKVAMHSILNPNQHMVIKQLKTMQTTATRVLQQIPTMEMPTHRQDTVLLRLVARLDMLLHRLLASQGTVSQDTLSHLQIHQLMISLPSHQLRVAMLHLLQTHSLLLQRGCHRSLLDMVDNGPLEVCTSLLTAMI</sequence>
<organism evidence="1 2">
    <name type="scientific">Oryza sativa subsp. japonica</name>
    <name type="common">Rice</name>
    <dbReference type="NCBI Taxonomy" id="39947"/>
    <lineage>
        <taxon>Eukaryota</taxon>
        <taxon>Viridiplantae</taxon>
        <taxon>Streptophyta</taxon>
        <taxon>Embryophyta</taxon>
        <taxon>Tracheophyta</taxon>
        <taxon>Spermatophyta</taxon>
        <taxon>Magnoliopsida</taxon>
        <taxon>Liliopsida</taxon>
        <taxon>Poales</taxon>
        <taxon>Poaceae</taxon>
        <taxon>BOP clade</taxon>
        <taxon>Oryzoideae</taxon>
        <taxon>Oryzeae</taxon>
        <taxon>Oryzinae</taxon>
        <taxon>Oryza</taxon>
        <taxon>Oryza sativa</taxon>
    </lineage>
</organism>
<name>C7J5I6_ORYSJ</name>
<reference evidence="2" key="2">
    <citation type="journal article" date="2008" name="Nucleic Acids Res.">
        <title>The rice annotation project database (RAP-DB): 2008 update.</title>
        <authorList>
            <consortium name="The rice annotation project (RAP)"/>
        </authorList>
    </citation>
    <scope>GENOME REANNOTATION</scope>
    <source>
        <strain evidence="2">cv. Nipponbare</strain>
    </source>
</reference>